<dbReference type="RefSeq" id="WP_303731302.1">
    <property type="nucleotide sequence ID" value="NZ_DULP01000235.1"/>
</dbReference>
<comment type="catalytic activity">
    <reaction evidence="1">
        <text>ATP + protein L-histidine = ADP + protein N-phospho-L-histidine.</text>
        <dbReference type="EC" id="2.7.13.3"/>
    </reaction>
</comment>
<keyword evidence="8" id="KW-0547">Nucleotide-binding</keyword>
<keyword evidence="4" id="KW-0285">Flavoprotein</keyword>
<dbReference type="InterPro" id="IPR011102">
    <property type="entry name" value="Sig_transdc_His_kinase_HWE"/>
</dbReference>
<keyword evidence="9" id="KW-0418">Kinase</keyword>
<feature type="region of interest" description="Disordered" evidence="12">
    <location>
        <begin position="1"/>
        <end position="22"/>
    </location>
</feature>
<evidence type="ECO:0000256" key="5">
    <source>
        <dbReference type="ARBA" id="ARBA00022643"/>
    </source>
</evidence>
<keyword evidence="10" id="KW-0067">ATP-binding</keyword>
<evidence type="ECO:0000256" key="6">
    <source>
        <dbReference type="ARBA" id="ARBA00022679"/>
    </source>
</evidence>
<dbReference type="SMART" id="SM00091">
    <property type="entry name" value="PAS"/>
    <property type="match status" value="3"/>
</dbReference>
<evidence type="ECO:0000259" key="14">
    <source>
        <dbReference type="PROSITE" id="PS50113"/>
    </source>
</evidence>
<dbReference type="SMART" id="SM00911">
    <property type="entry name" value="HWE_HK"/>
    <property type="match status" value="1"/>
</dbReference>
<organism evidence="15 16">
    <name type="scientific">Paracoccus solventivorans</name>
    <dbReference type="NCBI Taxonomy" id="53463"/>
    <lineage>
        <taxon>Bacteria</taxon>
        <taxon>Pseudomonadati</taxon>
        <taxon>Pseudomonadota</taxon>
        <taxon>Alphaproteobacteria</taxon>
        <taxon>Rhodobacterales</taxon>
        <taxon>Paracoccaceae</taxon>
        <taxon>Paracoccus</taxon>
    </lineage>
</organism>
<dbReference type="InterPro" id="IPR013656">
    <property type="entry name" value="PAS_4"/>
</dbReference>
<feature type="region of interest" description="Disordered" evidence="12">
    <location>
        <begin position="917"/>
        <end position="941"/>
    </location>
</feature>
<protein>
    <recommendedName>
        <fullName evidence="2">histidine kinase</fullName>
        <ecNumber evidence="2">2.7.13.3</ecNumber>
    </recommendedName>
</protein>
<gene>
    <name evidence="15" type="ORF">GXX24_14675</name>
</gene>
<dbReference type="PROSITE" id="PS50113">
    <property type="entry name" value="PAC"/>
    <property type="match status" value="1"/>
</dbReference>
<dbReference type="InterPro" id="IPR036890">
    <property type="entry name" value="HATPase_C_sf"/>
</dbReference>
<dbReference type="NCBIfam" id="TIGR00229">
    <property type="entry name" value="sensory_box"/>
    <property type="match status" value="3"/>
</dbReference>
<evidence type="ECO:0000256" key="1">
    <source>
        <dbReference type="ARBA" id="ARBA00000085"/>
    </source>
</evidence>
<keyword evidence="3" id="KW-0597">Phosphoprotein</keyword>
<keyword evidence="5" id="KW-0288">FMN</keyword>
<dbReference type="Gene3D" id="3.30.450.20">
    <property type="entry name" value="PAS domain"/>
    <property type="match status" value="3"/>
</dbReference>
<proteinExistence type="predicted"/>
<dbReference type="Proteomes" id="UP000580830">
    <property type="component" value="Unassembled WGS sequence"/>
</dbReference>
<dbReference type="InterPro" id="IPR013655">
    <property type="entry name" value="PAS_fold_3"/>
</dbReference>
<dbReference type="InterPro" id="IPR029016">
    <property type="entry name" value="GAF-like_dom_sf"/>
</dbReference>
<dbReference type="SMART" id="SM00065">
    <property type="entry name" value="GAF"/>
    <property type="match status" value="2"/>
</dbReference>
<evidence type="ECO:0000259" key="13">
    <source>
        <dbReference type="PROSITE" id="PS50112"/>
    </source>
</evidence>
<dbReference type="Pfam" id="PF01590">
    <property type="entry name" value="GAF"/>
    <property type="match status" value="2"/>
</dbReference>
<dbReference type="InterPro" id="IPR000700">
    <property type="entry name" value="PAS-assoc_C"/>
</dbReference>
<dbReference type="Gene3D" id="3.30.565.10">
    <property type="entry name" value="Histidine kinase-like ATPase, C-terminal domain"/>
    <property type="match status" value="1"/>
</dbReference>
<feature type="domain" description="PAS" evidence="13">
    <location>
        <begin position="625"/>
        <end position="700"/>
    </location>
</feature>
<evidence type="ECO:0000256" key="9">
    <source>
        <dbReference type="ARBA" id="ARBA00022777"/>
    </source>
</evidence>
<comment type="caution">
    <text evidence="15">The sequence shown here is derived from an EMBL/GenBank/DDBJ whole genome shotgun (WGS) entry which is preliminary data.</text>
</comment>
<feature type="domain" description="PAC" evidence="14">
    <location>
        <begin position="702"/>
        <end position="755"/>
    </location>
</feature>
<dbReference type="InterPro" id="IPR000014">
    <property type="entry name" value="PAS"/>
</dbReference>
<dbReference type="EC" id="2.7.13.3" evidence="2"/>
<evidence type="ECO:0000256" key="3">
    <source>
        <dbReference type="ARBA" id="ARBA00022553"/>
    </source>
</evidence>
<reference evidence="15 16" key="1">
    <citation type="journal article" date="2020" name="Biotechnol. Biofuels">
        <title>New insights from the biogas microbiome by comprehensive genome-resolved metagenomics of nearly 1600 species originating from multiple anaerobic digesters.</title>
        <authorList>
            <person name="Campanaro S."/>
            <person name="Treu L."/>
            <person name="Rodriguez-R L.M."/>
            <person name="Kovalovszki A."/>
            <person name="Ziels R.M."/>
            <person name="Maus I."/>
            <person name="Zhu X."/>
            <person name="Kougias P.G."/>
            <person name="Basile A."/>
            <person name="Luo G."/>
            <person name="Schluter A."/>
            <person name="Konstantinidis K.T."/>
            <person name="Angelidaki I."/>
        </authorList>
    </citation>
    <scope>NUCLEOTIDE SEQUENCE [LARGE SCALE GENOMIC DNA]</scope>
    <source>
        <strain evidence="15">AS04akNAM_125</strain>
    </source>
</reference>
<evidence type="ECO:0000256" key="12">
    <source>
        <dbReference type="SAM" id="MobiDB-lite"/>
    </source>
</evidence>
<dbReference type="Pfam" id="PF08447">
    <property type="entry name" value="PAS_3"/>
    <property type="match status" value="1"/>
</dbReference>
<dbReference type="GO" id="GO:0005524">
    <property type="term" value="F:ATP binding"/>
    <property type="evidence" value="ECO:0007669"/>
    <property type="project" value="UniProtKB-KW"/>
</dbReference>
<accession>A0A832PQ02</accession>
<keyword evidence="6" id="KW-0808">Transferase</keyword>
<evidence type="ECO:0000256" key="2">
    <source>
        <dbReference type="ARBA" id="ARBA00012438"/>
    </source>
</evidence>
<name>A0A832PQ02_9RHOB</name>
<evidence type="ECO:0000313" key="15">
    <source>
        <dbReference type="EMBL" id="HHW35362.1"/>
    </source>
</evidence>
<dbReference type="SUPFAM" id="SSF55781">
    <property type="entry name" value="GAF domain-like"/>
    <property type="match status" value="2"/>
</dbReference>
<dbReference type="CDD" id="cd00130">
    <property type="entry name" value="PAS"/>
    <property type="match status" value="1"/>
</dbReference>
<evidence type="ECO:0000256" key="7">
    <source>
        <dbReference type="ARBA" id="ARBA00022737"/>
    </source>
</evidence>
<dbReference type="Pfam" id="PF07536">
    <property type="entry name" value="HWE_HK"/>
    <property type="match status" value="1"/>
</dbReference>
<dbReference type="InterPro" id="IPR003018">
    <property type="entry name" value="GAF"/>
</dbReference>
<keyword evidence="7" id="KW-0677">Repeat</keyword>
<dbReference type="PANTHER" id="PTHR41523:SF8">
    <property type="entry name" value="ETHYLENE RESPONSE SENSOR PROTEIN"/>
    <property type="match status" value="1"/>
</dbReference>
<evidence type="ECO:0000256" key="8">
    <source>
        <dbReference type="ARBA" id="ARBA00022741"/>
    </source>
</evidence>
<sequence length="990" mass="108879">MPVDAIAPGDAPQGRRFVPPLPGTDRQQAFLLQLGDAHAALHDPAAIMQTSARLLCEHLDADRTLYLGIEDADGERQCHVRGQYSRHFPPLPERFDDDASSLGWVSAQLRLGRPVVVADAATDRRLDPAVRHAWLATGVLALVAVPLLRNGREVVHFGCHHHSARRWTDAEVALIAEVAERTRAAVERARAETALRASEAKYRAIVDSINEGIALIEAVTDGAGAVSELVFREVNPAFARQFGLGSGIGAAVGRSVAELLPDLVPGCMAAFARIRRDGTGIRPGPPLHLRGRWFEVHFAPVGARDSGWITVVCSDITERRQAEHELRQREQRHEFLLRLADALRPVSDPQAMQALAMQVLARHLGVARAEYYEIDPSGQFATLQRGNAGEPPHQLRFRLEDFGPGPRCAYAAGQTYVCADTAALPVDDPGRESFAEVQARSVIGVPIIKDGMFRAVMSIIHTAPRDWSPLDVALVEETAERVWAAVQRARAETAQQASETRYRTLFDRIDEGVAICAALRDGDGRVVDARYVELNPAYERQTGLDRARALGTLASAVFPLHHPTLMAIADRVLRTGRAERVEDLVPDLDRWFSLRVAPFGGENGFSVFYADITEARRAAEELRDREERLRSFGEASSDVLWIRNAGTLALEYLSPASERMFGLPPDWAAQGKGLDDWLELVVPQDRAAARQAFEKIRQGEHLTYDLRIRRPSDGRVRLLRNTDFPIRDPMGRVTRIGGVCHDGTEEQETAERLEILVAELQHRTRNLLGVVRSVADRTLAGSASLEEFSDRFRDRLGALARVNRLLSRLSEGDRITFDELLRVELAAHGVSNGSDYGGRLRLQGPEGIRLRSSMVQPLALGLHELATNALKYGALSLPEGRLSVEWRLEDRAPGADADAEDGDGGDGERVLRVEWRESGVAVPRPDRGPGPRPRSGSGRELIERALPYQLRAETSYELTPNGVHCTIALPLPSSADSDGPSGGWIRAARG</sequence>
<dbReference type="InterPro" id="IPR035965">
    <property type="entry name" value="PAS-like_dom_sf"/>
</dbReference>
<evidence type="ECO:0000256" key="11">
    <source>
        <dbReference type="ARBA" id="ARBA00023026"/>
    </source>
</evidence>
<dbReference type="PANTHER" id="PTHR41523">
    <property type="entry name" value="TWO-COMPONENT SYSTEM SENSOR PROTEIN"/>
    <property type="match status" value="1"/>
</dbReference>
<dbReference type="SUPFAM" id="SSF55785">
    <property type="entry name" value="PYP-like sensor domain (PAS domain)"/>
    <property type="match status" value="3"/>
</dbReference>
<dbReference type="Pfam" id="PF08448">
    <property type="entry name" value="PAS_4"/>
    <property type="match status" value="2"/>
</dbReference>
<evidence type="ECO:0000256" key="10">
    <source>
        <dbReference type="ARBA" id="ARBA00022840"/>
    </source>
</evidence>
<evidence type="ECO:0000313" key="16">
    <source>
        <dbReference type="Proteomes" id="UP000580830"/>
    </source>
</evidence>
<dbReference type="PROSITE" id="PS50112">
    <property type="entry name" value="PAS"/>
    <property type="match status" value="1"/>
</dbReference>
<dbReference type="Gene3D" id="3.30.450.40">
    <property type="match status" value="2"/>
</dbReference>
<dbReference type="EMBL" id="DULP01000235">
    <property type="protein sequence ID" value="HHW35362.1"/>
    <property type="molecule type" value="Genomic_DNA"/>
</dbReference>
<keyword evidence="11" id="KW-0843">Virulence</keyword>
<dbReference type="GO" id="GO:0004673">
    <property type="term" value="F:protein histidine kinase activity"/>
    <property type="evidence" value="ECO:0007669"/>
    <property type="project" value="UniProtKB-EC"/>
</dbReference>
<evidence type="ECO:0000256" key="4">
    <source>
        <dbReference type="ARBA" id="ARBA00022630"/>
    </source>
</evidence>
<dbReference type="AlphaFoldDB" id="A0A832PQ02"/>